<comment type="caution">
    <text evidence="2">The sequence shown here is derived from an EMBL/GenBank/DDBJ whole genome shotgun (WGS) entry which is preliminary data.</text>
</comment>
<dbReference type="EMBL" id="PSNW01000001">
    <property type="protein sequence ID" value="PPE75590.1"/>
    <property type="molecule type" value="Genomic_DNA"/>
</dbReference>
<reference evidence="2 3" key="1">
    <citation type="submission" date="2018-02" db="EMBL/GenBank/DDBJ databases">
        <title>Genome sequencing of Solimonas sp. HR-BB.</title>
        <authorList>
            <person name="Lee Y."/>
            <person name="Jeon C.O."/>
        </authorList>
    </citation>
    <scope>NUCLEOTIDE SEQUENCE [LARGE SCALE GENOMIC DNA]</scope>
    <source>
        <strain evidence="2 3">HR-BB</strain>
    </source>
</reference>
<dbReference type="Proteomes" id="UP000238220">
    <property type="component" value="Unassembled WGS sequence"/>
</dbReference>
<sequence length="813" mass="87241">MAEPQTRGAPTAADAAALLGELRESLLAEMEGRLQAMMQGADSLLFELARSSPPTQLPGFLNARHLLRSETARGTLATHFREALQRRLHPATARDTRAQQLALRGNDEVEDSIRLTDMAARAGSSCAAQIQDLSGRFDTLRGLLPDFPPVGSLTPLGLCEAFATAVGALPDGSTARGALNRLFEQTVLAKLRPVYAEALAHCERRGILPAPRRGRSAESSDRATASMLQKVQNGESLLPGEQGPALSGFLPDFSAGFSDADLAQLLLQALQGQAAAGFDLPQTRLMKQRASLVGRMIDEILDDPQIPQRLHPLIEAFRFPAIKAALADASFFTNRQHPVRVLINDMADMAGDTRIGGADALQRFDGWARRVLRQAELAAATVRERLAGTQPLAASEVEGFLLEQGRQQQERHKALLRKVREVVDQELELCTATAELPDPVWPLLRSGWGPMMASHLLRQGPDSQVYRNGMELLHRVLHALNPESPNARTPAERATLRVDLFKSLSAVGMPRERAQELLKGLDQALDGFNRQDPPGIGAASAVAPAASADWEPLSATLEITLKRQPRRVPDPAAARALPSEAELEALARTTEIAREIQAQALPPPEPSPESPSAAPAADPVAEPAAASDIPLARAEEAELAEAIADAIIDSVAGSVEVSAEEAAEAAEIAAVFAEPAAEEPESAAEEAAAGAGIACLPLELPTPQRLLEQLLRIGAWFRVYDRRSQGTRWLKLNSWFPQVKRASFTEFDGHNGLTVTADELLEDLMEGRSEPIDIPPQTVLVLQALRQQHADNQNGAGPDAAAAPEPAPSSLVA</sequence>
<dbReference type="OrthoDB" id="6188167at2"/>
<feature type="region of interest" description="Disordered" evidence="1">
    <location>
        <begin position="791"/>
        <end position="813"/>
    </location>
</feature>
<accession>A0A2S5TKR9</accession>
<proteinExistence type="predicted"/>
<dbReference type="RefSeq" id="WP_104228556.1">
    <property type="nucleotide sequence ID" value="NZ_PSNW01000001.1"/>
</dbReference>
<feature type="region of interest" description="Disordered" evidence="1">
    <location>
        <begin position="599"/>
        <end position="625"/>
    </location>
</feature>
<feature type="compositionally biased region" description="Low complexity" evidence="1">
    <location>
        <begin position="610"/>
        <end position="625"/>
    </location>
</feature>
<evidence type="ECO:0000313" key="3">
    <source>
        <dbReference type="Proteomes" id="UP000238220"/>
    </source>
</evidence>
<feature type="compositionally biased region" description="Low complexity" evidence="1">
    <location>
        <begin position="791"/>
        <end position="804"/>
    </location>
</feature>
<organism evidence="2 3">
    <name type="scientific">Solimonas fluminis</name>
    <dbReference type="NCBI Taxonomy" id="2086571"/>
    <lineage>
        <taxon>Bacteria</taxon>
        <taxon>Pseudomonadati</taxon>
        <taxon>Pseudomonadota</taxon>
        <taxon>Gammaproteobacteria</taxon>
        <taxon>Nevskiales</taxon>
        <taxon>Nevskiaceae</taxon>
        <taxon>Solimonas</taxon>
    </lineage>
</organism>
<keyword evidence="3" id="KW-1185">Reference proteome</keyword>
<name>A0A2S5TKR9_9GAMM</name>
<dbReference type="Pfam" id="PF07793">
    <property type="entry name" value="DUF1631"/>
    <property type="match status" value="2"/>
</dbReference>
<evidence type="ECO:0008006" key="4">
    <source>
        <dbReference type="Google" id="ProtNLM"/>
    </source>
</evidence>
<gene>
    <name evidence="2" type="ORF">C3942_01470</name>
</gene>
<evidence type="ECO:0000256" key="1">
    <source>
        <dbReference type="SAM" id="MobiDB-lite"/>
    </source>
</evidence>
<dbReference type="AlphaFoldDB" id="A0A2S5TKR9"/>
<protein>
    <recommendedName>
        <fullName evidence="4">DUF1631 domain-containing protein</fullName>
    </recommendedName>
</protein>
<evidence type="ECO:0000313" key="2">
    <source>
        <dbReference type="EMBL" id="PPE75590.1"/>
    </source>
</evidence>
<dbReference type="InterPro" id="IPR012434">
    <property type="entry name" value="DUF1631"/>
</dbReference>